<reference evidence="2 3" key="1">
    <citation type="submission" date="2016-02" db="EMBL/GenBank/DDBJ databases">
        <title>Genome analysis of coral dinoflagellate symbionts highlights evolutionary adaptations to a symbiotic lifestyle.</title>
        <authorList>
            <person name="Aranda M."/>
            <person name="Li Y."/>
            <person name="Liew Y.J."/>
            <person name="Baumgarten S."/>
            <person name="Simakov O."/>
            <person name="Wilson M."/>
            <person name="Piel J."/>
            <person name="Ashoor H."/>
            <person name="Bougouffa S."/>
            <person name="Bajic V.B."/>
            <person name="Ryu T."/>
            <person name="Ravasi T."/>
            <person name="Bayer T."/>
            <person name="Micklem G."/>
            <person name="Kim H."/>
            <person name="Bhak J."/>
            <person name="Lajeunesse T.C."/>
            <person name="Voolstra C.R."/>
        </authorList>
    </citation>
    <scope>NUCLEOTIDE SEQUENCE [LARGE SCALE GENOMIC DNA]</scope>
    <source>
        <strain evidence="2 3">CCMP2467</strain>
    </source>
</reference>
<feature type="region of interest" description="Disordered" evidence="1">
    <location>
        <begin position="151"/>
        <end position="171"/>
    </location>
</feature>
<comment type="caution">
    <text evidence="2">The sequence shown here is derived from an EMBL/GenBank/DDBJ whole genome shotgun (WGS) entry which is preliminary data.</text>
</comment>
<dbReference type="AlphaFoldDB" id="A0A1Q9DCG8"/>
<sequence length="185" mass="19902">MYLDRCLASPIHMVQVLSRWGGSWLRRAAAERQLSAGRLPRRKVEHIPSEEGRVMLAKYEAQLAEQLGEAQSLAAVLKVSGGEERVGRHIGGSASSLACRAGNAALQVGRLVGLAVASLQLLKAQAPACGQPIVFIQEKVARDLLGQVQPSSRYGGRKRSHASRKRQVAAGSPVSCQFQELNVKS</sequence>
<keyword evidence="3" id="KW-1185">Reference proteome</keyword>
<evidence type="ECO:0000313" key="3">
    <source>
        <dbReference type="Proteomes" id="UP000186817"/>
    </source>
</evidence>
<protein>
    <submittedName>
        <fullName evidence="2">Uncharacterized protein</fullName>
    </submittedName>
</protein>
<organism evidence="2 3">
    <name type="scientific">Symbiodinium microadriaticum</name>
    <name type="common">Dinoflagellate</name>
    <name type="synonym">Zooxanthella microadriatica</name>
    <dbReference type="NCBI Taxonomy" id="2951"/>
    <lineage>
        <taxon>Eukaryota</taxon>
        <taxon>Sar</taxon>
        <taxon>Alveolata</taxon>
        <taxon>Dinophyceae</taxon>
        <taxon>Suessiales</taxon>
        <taxon>Symbiodiniaceae</taxon>
        <taxon>Symbiodinium</taxon>
    </lineage>
</organism>
<feature type="compositionally biased region" description="Basic residues" evidence="1">
    <location>
        <begin position="155"/>
        <end position="167"/>
    </location>
</feature>
<evidence type="ECO:0000313" key="2">
    <source>
        <dbReference type="EMBL" id="OLP92916.1"/>
    </source>
</evidence>
<accession>A0A1Q9DCG8</accession>
<dbReference type="EMBL" id="LSRX01000602">
    <property type="protein sequence ID" value="OLP92916.1"/>
    <property type="molecule type" value="Genomic_DNA"/>
</dbReference>
<dbReference type="Proteomes" id="UP000186817">
    <property type="component" value="Unassembled WGS sequence"/>
</dbReference>
<name>A0A1Q9DCG8_SYMMI</name>
<gene>
    <name evidence="2" type="ORF">AK812_SmicGene25234</name>
</gene>
<evidence type="ECO:0000256" key="1">
    <source>
        <dbReference type="SAM" id="MobiDB-lite"/>
    </source>
</evidence>
<proteinExistence type="predicted"/>